<reference evidence="3" key="1">
    <citation type="submission" date="2016-11" db="UniProtKB">
        <authorList>
            <consortium name="WormBaseParasite"/>
        </authorList>
    </citation>
    <scope>IDENTIFICATION</scope>
</reference>
<evidence type="ECO:0000313" key="3">
    <source>
        <dbReference type="WBParaSite" id="MhA1_Contig492.frz3.gene23"/>
    </source>
</evidence>
<dbReference type="GO" id="GO:0005739">
    <property type="term" value="C:mitochondrion"/>
    <property type="evidence" value="ECO:0007669"/>
    <property type="project" value="InterPro"/>
</dbReference>
<keyword evidence="1" id="KW-0472">Membrane</keyword>
<organism evidence="2 3">
    <name type="scientific">Meloidogyne hapla</name>
    <name type="common">Root-knot nematode worm</name>
    <dbReference type="NCBI Taxonomy" id="6305"/>
    <lineage>
        <taxon>Eukaryota</taxon>
        <taxon>Metazoa</taxon>
        <taxon>Ecdysozoa</taxon>
        <taxon>Nematoda</taxon>
        <taxon>Chromadorea</taxon>
        <taxon>Rhabditida</taxon>
        <taxon>Tylenchina</taxon>
        <taxon>Tylenchomorpha</taxon>
        <taxon>Tylenchoidea</taxon>
        <taxon>Meloidogynidae</taxon>
        <taxon>Meloidogyninae</taxon>
        <taxon>Meloidogyne</taxon>
    </lineage>
</organism>
<dbReference type="WBParaSite" id="MhA1_Contig492.frz3.gene23">
    <property type="protein sequence ID" value="MhA1_Contig492.frz3.gene23"/>
    <property type="gene ID" value="MhA1_Contig492.frz3.gene23"/>
</dbReference>
<dbReference type="GO" id="GO:0033617">
    <property type="term" value="P:mitochondrial respiratory chain complex IV assembly"/>
    <property type="evidence" value="ECO:0007669"/>
    <property type="project" value="InterPro"/>
</dbReference>
<proteinExistence type="predicted"/>
<keyword evidence="1" id="KW-1133">Transmembrane helix</keyword>
<keyword evidence="2" id="KW-1185">Reference proteome</keyword>
<accession>A0A1I8BRW0</accession>
<evidence type="ECO:0000256" key="1">
    <source>
        <dbReference type="SAM" id="Phobius"/>
    </source>
</evidence>
<dbReference type="InterPro" id="IPR018625">
    <property type="entry name" value="Pet100"/>
</dbReference>
<sequence>MLTQEELKERQAKIDENMKKTKVEYRKVIDTPLRRYQYRMEAFKVALYVLFPVAAVWIFNSTFFEEKTKKWRAENPYYNSEVTKKTNEQFKHFYEEFKEAKRQEEHAKFLREQMAFEEAKKFRKQHGI</sequence>
<dbReference type="Pfam" id="PF09803">
    <property type="entry name" value="Pet100"/>
    <property type="match status" value="1"/>
</dbReference>
<dbReference type="AlphaFoldDB" id="A0A1I8BRW0"/>
<keyword evidence="1" id="KW-0812">Transmembrane</keyword>
<evidence type="ECO:0000313" key="2">
    <source>
        <dbReference type="Proteomes" id="UP000095281"/>
    </source>
</evidence>
<name>A0A1I8BRW0_MELHA</name>
<protein>
    <submittedName>
        <fullName evidence="3">Uncharacterized protein</fullName>
    </submittedName>
</protein>
<dbReference type="Proteomes" id="UP000095281">
    <property type="component" value="Unplaced"/>
</dbReference>
<feature type="transmembrane region" description="Helical" evidence="1">
    <location>
        <begin position="45"/>
        <end position="64"/>
    </location>
</feature>